<evidence type="ECO:0000313" key="2">
    <source>
        <dbReference type="Proteomes" id="UP001165092"/>
    </source>
</evidence>
<dbReference type="SUPFAM" id="SSF53335">
    <property type="entry name" value="S-adenosyl-L-methionine-dependent methyltransferases"/>
    <property type="match status" value="1"/>
</dbReference>
<evidence type="ECO:0000313" key="1">
    <source>
        <dbReference type="EMBL" id="GLU45732.1"/>
    </source>
</evidence>
<dbReference type="EMBL" id="BSQG01000001">
    <property type="protein sequence ID" value="GLU45732.1"/>
    <property type="molecule type" value="Genomic_DNA"/>
</dbReference>
<dbReference type="InterPro" id="IPR029063">
    <property type="entry name" value="SAM-dependent_MTases_sf"/>
</dbReference>
<keyword evidence="2" id="KW-1185">Reference proteome</keyword>
<dbReference type="PIRSF" id="PIRSF017393">
    <property type="entry name" value="MTase_SAV2177"/>
    <property type="match status" value="1"/>
</dbReference>
<accession>A0A9W6P265</accession>
<reference evidence="1" key="1">
    <citation type="submission" date="2023-02" db="EMBL/GenBank/DDBJ databases">
        <title>Nocardiopsis ansamitocini NBRC 112285.</title>
        <authorList>
            <person name="Ichikawa N."/>
            <person name="Sato H."/>
            <person name="Tonouchi N."/>
        </authorList>
    </citation>
    <scope>NUCLEOTIDE SEQUENCE</scope>
    <source>
        <strain evidence="1">NBRC 112285</strain>
    </source>
</reference>
<dbReference type="AlphaFoldDB" id="A0A9W6P265"/>
<dbReference type="Pfam" id="PF04672">
    <property type="entry name" value="Methyltransf_19"/>
    <property type="match status" value="1"/>
</dbReference>
<comment type="caution">
    <text evidence="1">The sequence shown here is derived from an EMBL/GenBank/DDBJ whole genome shotgun (WGS) entry which is preliminary data.</text>
</comment>
<organism evidence="1 2">
    <name type="scientific">Nocardiopsis ansamitocini</name>
    <dbReference type="NCBI Taxonomy" id="1670832"/>
    <lineage>
        <taxon>Bacteria</taxon>
        <taxon>Bacillati</taxon>
        <taxon>Actinomycetota</taxon>
        <taxon>Actinomycetes</taxon>
        <taxon>Streptosporangiales</taxon>
        <taxon>Nocardiopsidaceae</taxon>
        <taxon>Nocardiopsis</taxon>
    </lineage>
</organism>
<sequence length="246" mass="27588">MYDYYLGGKDNFRVDREAAREILRDVPELFQTARENRSFLRRAVRDLAKSGIDQFVDIGAGLPTQGNVHEVAERYVPCSRVVYVDNDPTVLSHARALLARERKTLVIKADARSPDLLDRVRQLRLIDFTRPVAVLLVAVLHFISDDEDPAAIIGRLRSVLAPGSHVVIAHGTRSAGGVAVDAMTNTYRRATAPVYLRYPEQIEDFFAGFTLIDPGASYLPWWRPDPESDLSDATRWHFGGVARLDS</sequence>
<evidence type="ECO:0008006" key="3">
    <source>
        <dbReference type="Google" id="ProtNLM"/>
    </source>
</evidence>
<protein>
    <recommendedName>
        <fullName evidence="3">S-adenosyl methyltransferase</fullName>
    </recommendedName>
</protein>
<gene>
    <name evidence="1" type="ORF">Nans01_00830</name>
</gene>
<dbReference type="CDD" id="cd02440">
    <property type="entry name" value="AdoMet_MTases"/>
    <property type="match status" value="1"/>
</dbReference>
<name>A0A9W6P265_9ACTN</name>
<dbReference type="Gene3D" id="3.40.50.150">
    <property type="entry name" value="Vaccinia Virus protein VP39"/>
    <property type="match status" value="1"/>
</dbReference>
<dbReference type="Proteomes" id="UP001165092">
    <property type="component" value="Unassembled WGS sequence"/>
</dbReference>
<dbReference type="InterPro" id="IPR006764">
    <property type="entry name" value="SAM_dep_MeTrfase_SAV2177_type"/>
</dbReference>
<proteinExistence type="predicted"/>